<dbReference type="Proteomes" id="UP000646827">
    <property type="component" value="Unassembled WGS sequence"/>
</dbReference>
<protein>
    <submittedName>
        <fullName evidence="2">Uncharacterized protein</fullName>
    </submittedName>
</protein>
<comment type="caution">
    <text evidence="2">The sequence shown here is derived from an EMBL/GenBank/DDBJ whole genome shotgun (WGS) entry which is preliminary data.</text>
</comment>
<name>A0A8H7RUB7_9FUNG</name>
<accession>A0A8H7RUB7</accession>
<gene>
    <name evidence="2" type="ORF">INT45_005882</name>
</gene>
<evidence type="ECO:0000313" key="2">
    <source>
        <dbReference type="EMBL" id="KAG2216768.1"/>
    </source>
</evidence>
<dbReference type="AlphaFoldDB" id="A0A8H7RUB7"/>
<feature type="region of interest" description="Disordered" evidence="1">
    <location>
        <begin position="76"/>
        <end position="113"/>
    </location>
</feature>
<evidence type="ECO:0000313" key="3">
    <source>
        <dbReference type="Proteomes" id="UP000646827"/>
    </source>
</evidence>
<feature type="compositionally biased region" description="Low complexity" evidence="1">
    <location>
        <begin position="76"/>
        <end position="86"/>
    </location>
</feature>
<dbReference type="EMBL" id="JAEPRB010000362">
    <property type="protein sequence ID" value="KAG2216768.1"/>
    <property type="molecule type" value="Genomic_DNA"/>
</dbReference>
<reference evidence="2 3" key="1">
    <citation type="submission" date="2020-12" db="EMBL/GenBank/DDBJ databases">
        <title>Metabolic potential, ecology and presence of endohyphal bacteria is reflected in genomic diversity of Mucoromycotina.</title>
        <authorList>
            <person name="Muszewska A."/>
            <person name="Okrasinska A."/>
            <person name="Steczkiewicz K."/>
            <person name="Drgas O."/>
            <person name="Orlowska M."/>
            <person name="Perlinska-Lenart U."/>
            <person name="Aleksandrzak-Piekarczyk T."/>
            <person name="Szatraj K."/>
            <person name="Zielenkiewicz U."/>
            <person name="Pilsyk S."/>
            <person name="Malc E."/>
            <person name="Mieczkowski P."/>
            <person name="Kruszewska J.S."/>
            <person name="Biernat P."/>
            <person name="Pawlowska J."/>
        </authorList>
    </citation>
    <scope>NUCLEOTIDE SEQUENCE [LARGE SCALE GENOMIC DNA]</scope>
    <source>
        <strain evidence="2 3">CBS 142.35</strain>
    </source>
</reference>
<evidence type="ECO:0000256" key="1">
    <source>
        <dbReference type="SAM" id="MobiDB-lite"/>
    </source>
</evidence>
<organism evidence="2 3">
    <name type="scientific">Circinella minor</name>
    <dbReference type="NCBI Taxonomy" id="1195481"/>
    <lineage>
        <taxon>Eukaryota</taxon>
        <taxon>Fungi</taxon>
        <taxon>Fungi incertae sedis</taxon>
        <taxon>Mucoromycota</taxon>
        <taxon>Mucoromycotina</taxon>
        <taxon>Mucoromycetes</taxon>
        <taxon>Mucorales</taxon>
        <taxon>Lichtheimiaceae</taxon>
        <taxon>Circinella</taxon>
    </lineage>
</organism>
<keyword evidence="3" id="KW-1185">Reference proteome</keyword>
<sequence>MCPAEAAGVAERSVQVLPTQVSSDAMYKILAYDPVTFKVQDFRQLVTESCMILEPELSKDTVQSFLNDMMYVEPSTNSSMVTTNSSEGSAGVTCVTDGNGDNNGEQLKRMKVE</sequence>
<proteinExistence type="predicted"/>